<keyword evidence="7 17" id="KW-0679">Respiratory chain</keyword>
<keyword evidence="12 17" id="KW-0520">NAD</keyword>
<feature type="domain" description="NADH:ubiquinone oxidoreductase chain 4 N-terminal" evidence="19">
    <location>
        <begin position="1"/>
        <end position="96"/>
    </location>
</feature>
<evidence type="ECO:0000256" key="10">
    <source>
        <dbReference type="ARBA" id="ARBA00022982"/>
    </source>
</evidence>
<evidence type="ECO:0000256" key="13">
    <source>
        <dbReference type="ARBA" id="ARBA00023075"/>
    </source>
</evidence>
<evidence type="ECO:0000313" key="20">
    <source>
        <dbReference type="EMBL" id="QEG98429.1"/>
    </source>
</evidence>
<feature type="transmembrane region" description="Helical" evidence="17">
    <location>
        <begin position="266"/>
        <end position="285"/>
    </location>
</feature>
<gene>
    <name evidence="20" type="primary">nad4</name>
</gene>
<evidence type="ECO:0000256" key="15">
    <source>
        <dbReference type="ARBA" id="ARBA00023136"/>
    </source>
</evidence>
<dbReference type="GO" id="GO:0042773">
    <property type="term" value="P:ATP synthesis coupled electron transport"/>
    <property type="evidence" value="ECO:0007669"/>
    <property type="project" value="InterPro"/>
</dbReference>
<keyword evidence="14 17" id="KW-0496">Mitochondrion</keyword>
<dbReference type="GO" id="GO:0031966">
    <property type="term" value="C:mitochondrial membrane"/>
    <property type="evidence" value="ECO:0007669"/>
    <property type="project" value="UniProtKB-SubCell"/>
</dbReference>
<evidence type="ECO:0000256" key="2">
    <source>
        <dbReference type="ARBA" id="ARBA00004225"/>
    </source>
</evidence>
<feature type="domain" description="NADH:quinone oxidoreductase/Mrp antiporter transmembrane" evidence="18">
    <location>
        <begin position="100"/>
        <end position="383"/>
    </location>
</feature>
<dbReference type="InterPro" id="IPR000260">
    <property type="entry name" value="NADH4_N"/>
</dbReference>
<evidence type="ECO:0000259" key="18">
    <source>
        <dbReference type="Pfam" id="PF00361"/>
    </source>
</evidence>
<feature type="transmembrane region" description="Helical" evidence="17">
    <location>
        <begin position="176"/>
        <end position="197"/>
    </location>
</feature>
<feature type="transmembrane region" description="Helical" evidence="17">
    <location>
        <begin position="235"/>
        <end position="259"/>
    </location>
</feature>
<keyword evidence="10 17" id="KW-0249">Electron transport</keyword>
<evidence type="ECO:0000256" key="5">
    <source>
        <dbReference type="ARBA" id="ARBA00021006"/>
    </source>
</evidence>
<keyword evidence="11 17" id="KW-1133">Transmembrane helix</keyword>
<comment type="function">
    <text evidence="1">Core subunit of the mitochondrial membrane respiratory chain NADH dehydrogenase (Complex I) that is believed to belong to the minimal assembly required for catalysis. Complex I functions in the transfer of electrons from NADH to the respiratory chain. The immediate electron acceptor for the enzyme is believed to be ubiquinone.</text>
</comment>
<evidence type="ECO:0000256" key="9">
    <source>
        <dbReference type="ARBA" id="ARBA00022967"/>
    </source>
</evidence>
<dbReference type="GO" id="GO:0048039">
    <property type="term" value="F:ubiquinone binding"/>
    <property type="evidence" value="ECO:0007669"/>
    <property type="project" value="TreeGrafter"/>
</dbReference>
<comment type="function">
    <text evidence="17">Core subunit of the mitochondrial membrane respiratory chain NADH dehydrogenase (Complex I) which catalyzes electron transfer from NADH through the respiratory chain, using ubiquinone as an electron acceptor. Essential for the catalytic activity and assembly of complex I.</text>
</comment>
<comment type="similarity">
    <text evidence="3 17">Belongs to the complex I subunit 4 family.</text>
</comment>
<organism evidence="20">
    <name type="scientific">Hypsauchenia hardwickii</name>
    <dbReference type="NCBI Taxonomy" id="2605027"/>
    <lineage>
        <taxon>Eukaryota</taxon>
        <taxon>Metazoa</taxon>
        <taxon>Ecdysozoa</taxon>
        <taxon>Arthropoda</taxon>
        <taxon>Hexapoda</taxon>
        <taxon>Insecta</taxon>
        <taxon>Pterygota</taxon>
        <taxon>Neoptera</taxon>
        <taxon>Paraneoptera</taxon>
        <taxon>Hemiptera</taxon>
        <taxon>Auchenorrhyncha</taxon>
        <taxon>Membracoidea</taxon>
        <taxon>Membracidae</taxon>
        <taxon>Hypsauchenia</taxon>
    </lineage>
</organism>
<feature type="transmembrane region" description="Helical" evidence="17">
    <location>
        <begin position="414"/>
        <end position="433"/>
    </location>
</feature>
<feature type="transmembrane region" description="Helical" evidence="17">
    <location>
        <begin position="48"/>
        <end position="70"/>
    </location>
</feature>
<name>A0A5B9TCC6_9HEMI</name>
<dbReference type="InterPro" id="IPR003918">
    <property type="entry name" value="NADH_UbQ_OxRdtase"/>
</dbReference>
<protein>
    <recommendedName>
        <fullName evidence="5 17">NADH-ubiquinone oxidoreductase chain 4</fullName>
        <ecNumber evidence="4 17">7.1.1.2</ecNumber>
    </recommendedName>
</protein>
<keyword evidence="15 17" id="KW-0472">Membrane</keyword>
<evidence type="ECO:0000256" key="7">
    <source>
        <dbReference type="ARBA" id="ARBA00022660"/>
    </source>
</evidence>
<feature type="transmembrane region" description="Helical" evidence="17">
    <location>
        <begin position="374"/>
        <end position="393"/>
    </location>
</feature>
<dbReference type="GO" id="GO:0008137">
    <property type="term" value="F:NADH dehydrogenase (ubiquinone) activity"/>
    <property type="evidence" value="ECO:0007669"/>
    <property type="project" value="UniProtKB-UniRule"/>
</dbReference>
<dbReference type="InterPro" id="IPR001750">
    <property type="entry name" value="ND/Mrp_TM"/>
</dbReference>
<dbReference type="GO" id="GO:0003954">
    <property type="term" value="F:NADH dehydrogenase activity"/>
    <property type="evidence" value="ECO:0007669"/>
    <property type="project" value="TreeGrafter"/>
</dbReference>
<evidence type="ECO:0000256" key="17">
    <source>
        <dbReference type="RuleBase" id="RU003297"/>
    </source>
</evidence>
<dbReference type="GO" id="GO:0015990">
    <property type="term" value="P:electron transport coupled proton transport"/>
    <property type="evidence" value="ECO:0007669"/>
    <property type="project" value="TreeGrafter"/>
</dbReference>
<dbReference type="PANTHER" id="PTHR43507:SF20">
    <property type="entry name" value="NADH-UBIQUINONE OXIDOREDUCTASE CHAIN 4"/>
    <property type="match status" value="1"/>
</dbReference>
<feature type="transmembrane region" description="Helical" evidence="17">
    <location>
        <begin position="291"/>
        <end position="315"/>
    </location>
</feature>
<dbReference type="EC" id="7.1.1.2" evidence="4 17"/>
<comment type="catalytic activity">
    <reaction evidence="16 17">
        <text>a ubiquinone + NADH + 5 H(+)(in) = a ubiquinol + NAD(+) + 4 H(+)(out)</text>
        <dbReference type="Rhea" id="RHEA:29091"/>
        <dbReference type="Rhea" id="RHEA-COMP:9565"/>
        <dbReference type="Rhea" id="RHEA-COMP:9566"/>
        <dbReference type="ChEBI" id="CHEBI:15378"/>
        <dbReference type="ChEBI" id="CHEBI:16389"/>
        <dbReference type="ChEBI" id="CHEBI:17976"/>
        <dbReference type="ChEBI" id="CHEBI:57540"/>
        <dbReference type="ChEBI" id="CHEBI:57945"/>
        <dbReference type="EC" id="7.1.1.2"/>
    </reaction>
</comment>
<sequence length="434" mass="51078">MMSYFLYMFFMTPILFMNFWYSYQFLYMIFILFFIFNYSNMGMTSISYFFGIDYISYNLIILSFYIIMLMNLASINIFNKNFFCFVNYLIVFLLYLIFSSLNMLIMYMSFEFILIPLMILIVGWGYQPERLSSSIYLFFYTLFGSLPLFVFIIFFYNNLGTLNFFFSLKFNFNFFMHLLMILPFLVKLPMFMLHFWLPKAHVQAPVSGSMILAGLMLKIGGYGIIRFIYLNEYFFYTYSYIWVSFGLLGCVMVSLICLVQVDMKCLIAYSSISHMSLCLLGVGTLNKFGLLGSLIMMISHGLCSSGLFCLANICYLRVNTRSLYLIKGMISFMPSLSLFWFLFLSFNMGCPPSINFVSELLIFMSSLSYFDYSYIYFSLSSFICACFSFYLYSYSQHGSFSYLYSYSDIKVSEFLLCICHLFPLILLLFMFIIL</sequence>
<keyword evidence="13 17" id="KW-0830">Ubiquinone</keyword>
<feature type="transmembrane region" description="Helical" evidence="17">
    <location>
        <begin position="82"/>
        <end position="98"/>
    </location>
</feature>
<geneLocation type="mitochondrion" evidence="20"/>
<evidence type="ECO:0000256" key="3">
    <source>
        <dbReference type="ARBA" id="ARBA00009025"/>
    </source>
</evidence>
<dbReference type="AlphaFoldDB" id="A0A5B9TCC6"/>
<evidence type="ECO:0000256" key="1">
    <source>
        <dbReference type="ARBA" id="ARBA00003257"/>
    </source>
</evidence>
<feature type="transmembrane region" description="Helical" evidence="17">
    <location>
        <begin position="137"/>
        <end position="156"/>
    </location>
</feature>
<evidence type="ECO:0000256" key="4">
    <source>
        <dbReference type="ARBA" id="ARBA00012944"/>
    </source>
</evidence>
<evidence type="ECO:0000256" key="16">
    <source>
        <dbReference type="ARBA" id="ARBA00049551"/>
    </source>
</evidence>
<feature type="transmembrane region" description="Helical" evidence="17">
    <location>
        <begin position="209"/>
        <end position="229"/>
    </location>
</feature>
<dbReference type="PANTHER" id="PTHR43507">
    <property type="entry name" value="NADH-UBIQUINONE OXIDOREDUCTASE CHAIN 4"/>
    <property type="match status" value="1"/>
</dbReference>
<evidence type="ECO:0000259" key="19">
    <source>
        <dbReference type="Pfam" id="PF01059"/>
    </source>
</evidence>
<evidence type="ECO:0000256" key="14">
    <source>
        <dbReference type="ARBA" id="ARBA00023128"/>
    </source>
</evidence>
<feature type="transmembrane region" description="Helical" evidence="17">
    <location>
        <begin position="7"/>
        <end position="36"/>
    </location>
</feature>
<dbReference type="Pfam" id="PF01059">
    <property type="entry name" value="Oxidored_q5_N"/>
    <property type="match status" value="1"/>
</dbReference>
<keyword evidence="9" id="KW-1278">Translocase</keyword>
<reference evidence="20" key="1">
    <citation type="journal article" date="2019" name="Int. J. Biol. Macromol.">
        <title>Structural features and phylogenetic implications of four new mitogenomes of Centrotinae (Hemiptera: Membracidae).</title>
        <authorList>
            <person name="Hu K."/>
            <person name="Yuan F."/>
            <person name="Dietrich C.H."/>
            <person name="Yuan X.Q."/>
        </authorList>
    </citation>
    <scope>NUCLEOTIDE SEQUENCE</scope>
</reference>
<dbReference type="PRINTS" id="PR01437">
    <property type="entry name" value="NUOXDRDTASE4"/>
</dbReference>
<evidence type="ECO:0000256" key="12">
    <source>
        <dbReference type="ARBA" id="ARBA00023027"/>
    </source>
</evidence>
<keyword evidence="8 17" id="KW-0812">Transmembrane</keyword>
<evidence type="ECO:0000256" key="8">
    <source>
        <dbReference type="ARBA" id="ARBA00022692"/>
    </source>
</evidence>
<comment type="subcellular location">
    <subcellularLocation>
        <location evidence="2 17">Mitochondrion membrane</location>
        <topology evidence="2 17">Multi-pass membrane protein</topology>
    </subcellularLocation>
</comment>
<evidence type="ECO:0000256" key="6">
    <source>
        <dbReference type="ARBA" id="ARBA00022448"/>
    </source>
</evidence>
<keyword evidence="6 17" id="KW-0813">Transport</keyword>
<accession>A0A5B9TCC6</accession>
<dbReference type="EMBL" id="MK746135">
    <property type="protein sequence ID" value="QEG98429.1"/>
    <property type="molecule type" value="Genomic_DNA"/>
</dbReference>
<proteinExistence type="inferred from homology"/>
<feature type="transmembrane region" description="Helical" evidence="17">
    <location>
        <begin position="104"/>
        <end position="125"/>
    </location>
</feature>
<evidence type="ECO:0000256" key="11">
    <source>
        <dbReference type="ARBA" id="ARBA00022989"/>
    </source>
</evidence>
<dbReference type="Pfam" id="PF00361">
    <property type="entry name" value="Proton_antipo_M"/>
    <property type="match status" value="1"/>
</dbReference>